<dbReference type="Proteomes" id="UP000183685">
    <property type="component" value="Unassembled WGS sequence"/>
</dbReference>
<dbReference type="OrthoDB" id="9805828at2"/>
<evidence type="ECO:0000313" key="10">
    <source>
        <dbReference type="Proteomes" id="UP000183685"/>
    </source>
</evidence>
<proteinExistence type="predicted"/>
<evidence type="ECO:0000259" key="8">
    <source>
        <dbReference type="PROSITE" id="PS51007"/>
    </source>
</evidence>
<evidence type="ECO:0000256" key="1">
    <source>
        <dbReference type="ARBA" id="ARBA00022448"/>
    </source>
</evidence>
<dbReference type="PANTHER" id="PTHR11961">
    <property type="entry name" value="CYTOCHROME C"/>
    <property type="match status" value="1"/>
</dbReference>
<feature type="domain" description="Cytochrome c" evidence="8">
    <location>
        <begin position="66"/>
        <end position="166"/>
    </location>
</feature>
<dbReference type="Gene3D" id="1.10.760.10">
    <property type="entry name" value="Cytochrome c-like domain"/>
    <property type="match status" value="1"/>
</dbReference>
<keyword evidence="4" id="KW-0249">Electron transport</keyword>
<dbReference type="InterPro" id="IPR009056">
    <property type="entry name" value="Cyt_c-like_dom"/>
</dbReference>
<dbReference type="PRINTS" id="PR00604">
    <property type="entry name" value="CYTCHRMECIAB"/>
</dbReference>
<gene>
    <name evidence="9" type="ORF">SAMN04488071_3456</name>
</gene>
<dbReference type="GO" id="GO:0020037">
    <property type="term" value="F:heme binding"/>
    <property type="evidence" value="ECO:0007669"/>
    <property type="project" value="InterPro"/>
</dbReference>
<dbReference type="EMBL" id="FNAK01000008">
    <property type="protein sequence ID" value="SDE63284.1"/>
    <property type="molecule type" value="Genomic_DNA"/>
</dbReference>
<evidence type="ECO:0000256" key="3">
    <source>
        <dbReference type="ARBA" id="ARBA00022723"/>
    </source>
</evidence>
<evidence type="ECO:0000256" key="5">
    <source>
        <dbReference type="ARBA" id="ARBA00023004"/>
    </source>
</evidence>
<evidence type="ECO:0000313" key="9">
    <source>
        <dbReference type="EMBL" id="SDE63284.1"/>
    </source>
</evidence>
<evidence type="ECO:0000256" key="6">
    <source>
        <dbReference type="PROSITE-ProRule" id="PRU00433"/>
    </source>
</evidence>
<dbReference type="InterPro" id="IPR002327">
    <property type="entry name" value="Cyt_c_1A/1B"/>
</dbReference>
<dbReference type="InterPro" id="IPR036909">
    <property type="entry name" value="Cyt_c-like_dom_sf"/>
</dbReference>
<feature type="region of interest" description="Disordered" evidence="7">
    <location>
        <begin position="172"/>
        <end position="196"/>
    </location>
</feature>
<evidence type="ECO:0000256" key="7">
    <source>
        <dbReference type="SAM" id="MobiDB-lite"/>
    </source>
</evidence>
<dbReference type="GO" id="GO:0009055">
    <property type="term" value="F:electron transfer activity"/>
    <property type="evidence" value="ECO:0007669"/>
    <property type="project" value="InterPro"/>
</dbReference>
<keyword evidence="5 6" id="KW-0408">Iron</keyword>
<dbReference type="AlphaFoldDB" id="A0A1G7EHZ0"/>
<keyword evidence="1" id="KW-0813">Transport</keyword>
<sequence>MSLESNKVFAAVLSAALLIMVITTVSESVFHEEEAKPAFTIEVASEEATDAVVEEGPSLAELLASADAGKGERQFAKCKACHTIGKDEGNRTGPNLYGVMGRQIGSHGGFNYSGALSGQDGNWTWEIMDQWLKSPKNTFDGTSMAFAGIRKEEQRADLMAYLNSFSDSPLELPAAEAAEEAAEEVAPEATEEAAGE</sequence>
<dbReference type="GO" id="GO:0046872">
    <property type="term" value="F:metal ion binding"/>
    <property type="evidence" value="ECO:0007669"/>
    <property type="project" value="UniProtKB-KW"/>
</dbReference>
<protein>
    <submittedName>
        <fullName evidence="9">Cytochrome c</fullName>
    </submittedName>
</protein>
<feature type="compositionally biased region" description="Acidic residues" evidence="7">
    <location>
        <begin position="177"/>
        <end position="196"/>
    </location>
</feature>
<evidence type="ECO:0000256" key="4">
    <source>
        <dbReference type="ARBA" id="ARBA00022982"/>
    </source>
</evidence>
<name>A0A1G7EHZ0_9PROT</name>
<keyword evidence="10" id="KW-1185">Reference proteome</keyword>
<dbReference type="PROSITE" id="PS51007">
    <property type="entry name" value="CYTC"/>
    <property type="match status" value="1"/>
</dbReference>
<keyword evidence="2 6" id="KW-0349">Heme</keyword>
<dbReference type="Pfam" id="PF00034">
    <property type="entry name" value="Cytochrom_C"/>
    <property type="match status" value="1"/>
</dbReference>
<organism evidence="9 10">
    <name type="scientific">Kordiimonas lacus</name>
    <dbReference type="NCBI Taxonomy" id="637679"/>
    <lineage>
        <taxon>Bacteria</taxon>
        <taxon>Pseudomonadati</taxon>
        <taxon>Pseudomonadota</taxon>
        <taxon>Alphaproteobacteria</taxon>
        <taxon>Kordiimonadales</taxon>
        <taxon>Kordiimonadaceae</taxon>
        <taxon>Kordiimonas</taxon>
    </lineage>
</organism>
<dbReference type="STRING" id="637679.GCA_001550055_00921"/>
<keyword evidence="3 6" id="KW-0479">Metal-binding</keyword>
<accession>A0A1G7EHZ0</accession>
<dbReference type="RefSeq" id="WP_068309280.1">
    <property type="nucleotide sequence ID" value="NZ_FNAK01000008.1"/>
</dbReference>
<dbReference type="SUPFAM" id="SSF46626">
    <property type="entry name" value="Cytochrome c"/>
    <property type="match status" value="1"/>
</dbReference>
<reference evidence="9 10" key="1">
    <citation type="submission" date="2016-10" db="EMBL/GenBank/DDBJ databases">
        <authorList>
            <person name="de Groot N.N."/>
        </authorList>
    </citation>
    <scope>NUCLEOTIDE SEQUENCE [LARGE SCALE GENOMIC DNA]</scope>
    <source>
        <strain evidence="9 10">CGMCC 1.9109</strain>
    </source>
</reference>
<evidence type="ECO:0000256" key="2">
    <source>
        <dbReference type="ARBA" id="ARBA00022617"/>
    </source>
</evidence>